<feature type="transmembrane region" description="Helical" evidence="6">
    <location>
        <begin position="39"/>
        <end position="58"/>
    </location>
</feature>
<evidence type="ECO:0000256" key="1">
    <source>
        <dbReference type="ARBA" id="ARBA00004141"/>
    </source>
</evidence>
<name>A0ABZ0SMJ7_9MICO</name>
<dbReference type="Proteomes" id="UP001323798">
    <property type="component" value="Chromosome"/>
</dbReference>
<feature type="domain" description="EamA" evidence="7">
    <location>
        <begin position="162"/>
        <end position="288"/>
    </location>
</feature>
<protein>
    <submittedName>
        <fullName evidence="8">DMT family transporter</fullName>
    </submittedName>
</protein>
<sequence>MTLQHTVSARAWWLYAAMAVLWGVPYLFISVTVETISPAAMVAGRTLIGALILLPFAIRSGALKAAFARWPWVLLFGAIEMAGPFLLLGHAEQTIPSGLTGLLVATVPLFAAIIAFFGGDRGMLRPVRLTGLIVGFLGVAIIVGGPGLASGGPRALVAIGEVLLVAVCYATAPFVVAHKLQGVPALGSVTISLAAVGLFYLPIGLLTQHGLPSVRSAVSLLALAIFCTALAFIAFFALISLVGPARAPLFTYVNPVVAIALGALILGEPLTLGLLIGFPVVLIGCWLAATGGVLRAKPSTDLGPPPDVTGLPQA</sequence>
<comment type="subcellular location">
    <subcellularLocation>
        <location evidence="1">Membrane</location>
        <topology evidence="1">Multi-pass membrane protein</topology>
    </subcellularLocation>
</comment>
<evidence type="ECO:0000256" key="6">
    <source>
        <dbReference type="SAM" id="Phobius"/>
    </source>
</evidence>
<keyword evidence="3 6" id="KW-0812">Transmembrane</keyword>
<evidence type="ECO:0000256" key="5">
    <source>
        <dbReference type="ARBA" id="ARBA00023136"/>
    </source>
</evidence>
<gene>
    <name evidence="8" type="ORF">SM116_14210</name>
</gene>
<keyword evidence="9" id="KW-1185">Reference proteome</keyword>
<keyword evidence="4 6" id="KW-1133">Transmembrane helix</keyword>
<feature type="transmembrane region" description="Helical" evidence="6">
    <location>
        <begin position="70"/>
        <end position="89"/>
    </location>
</feature>
<organism evidence="8 9">
    <name type="scientific">Microbacterium rhizosphaerae</name>
    <dbReference type="NCBI Taxonomy" id="1678237"/>
    <lineage>
        <taxon>Bacteria</taxon>
        <taxon>Bacillati</taxon>
        <taxon>Actinomycetota</taxon>
        <taxon>Actinomycetes</taxon>
        <taxon>Micrococcales</taxon>
        <taxon>Microbacteriaceae</taxon>
        <taxon>Microbacterium</taxon>
    </lineage>
</organism>
<evidence type="ECO:0000256" key="2">
    <source>
        <dbReference type="ARBA" id="ARBA00007362"/>
    </source>
</evidence>
<evidence type="ECO:0000259" key="7">
    <source>
        <dbReference type="Pfam" id="PF00892"/>
    </source>
</evidence>
<accession>A0ABZ0SMJ7</accession>
<feature type="transmembrane region" description="Helical" evidence="6">
    <location>
        <begin position="95"/>
        <end position="117"/>
    </location>
</feature>
<feature type="transmembrane region" description="Helical" evidence="6">
    <location>
        <begin position="249"/>
        <end position="266"/>
    </location>
</feature>
<dbReference type="EMBL" id="CP139368">
    <property type="protein sequence ID" value="WPR88907.1"/>
    <property type="molecule type" value="Genomic_DNA"/>
</dbReference>
<dbReference type="InterPro" id="IPR050638">
    <property type="entry name" value="AA-Vitamin_Transporters"/>
</dbReference>
<proteinExistence type="inferred from homology"/>
<dbReference type="PANTHER" id="PTHR32322">
    <property type="entry name" value="INNER MEMBRANE TRANSPORTER"/>
    <property type="match status" value="1"/>
</dbReference>
<evidence type="ECO:0000256" key="4">
    <source>
        <dbReference type="ARBA" id="ARBA00022989"/>
    </source>
</evidence>
<reference evidence="8 9" key="1">
    <citation type="submission" date="2023-11" db="EMBL/GenBank/DDBJ databases">
        <title>Genome sequence of Microbacterium rhizosphaerae KACC 19337.</title>
        <authorList>
            <person name="Choi H."/>
            <person name="Kim S."/>
            <person name="Kim Y."/>
            <person name="Kwon S.-W."/>
            <person name="Heo J."/>
        </authorList>
    </citation>
    <scope>NUCLEOTIDE SEQUENCE [LARGE SCALE GENOMIC DNA]</scope>
    <source>
        <strain evidence="8 9">KACC 19337</strain>
    </source>
</reference>
<evidence type="ECO:0000256" key="3">
    <source>
        <dbReference type="ARBA" id="ARBA00022692"/>
    </source>
</evidence>
<dbReference type="Pfam" id="PF00892">
    <property type="entry name" value="EamA"/>
    <property type="match status" value="2"/>
</dbReference>
<keyword evidence="5 6" id="KW-0472">Membrane</keyword>
<evidence type="ECO:0000313" key="8">
    <source>
        <dbReference type="EMBL" id="WPR88907.1"/>
    </source>
</evidence>
<feature type="transmembrane region" description="Helical" evidence="6">
    <location>
        <begin position="217"/>
        <end position="242"/>
    </location>
</feature>
<feature type="transmembrane region" description="Helical" evidence="6">
    <location>
        <begin position="129"/>
        <end position="149"/>
    </location>
</feature>
<dbReference type="RefSeq" id="WP_320941624.1">
    <property type="nucleotide sequence ID" value="NZ_BAABEU010000005.1"/>
</dbReference>
<dbReference type="PANTHER" id="PTHR32322:SF9">
    <property type="entry name" value="AMINO-ACID METABOLITE EFFLUX PUMP-RELATED"/>
    <property type="match status" value="1"/>
</dbReference>
<comment type="similarity">
    <text evidence="2">Belongs to the EamA transporter family.</text>
</comment>
<feature type="transmembrane region" description="Helical" evidence="6">
    <location>
        <begin position="183"/>
        <end position="205"/>
    </location>
</feature>
<dbReference type="InterPro" id="IPR000620">
    <property type="entry name" value="EamA_dom"/>
</dbReference>
<dbReference type="InterPro" id="IPR037185">
    <property type="entry name" value="EmrE-like"/>
</dbReference>
<feature type="transmembrane region" description="Helical" evidence="6">
    <location>
        <begin position="272"/>
        <end position="294"/>
    </location>
</feature>
<feature type="transmembrane region" description="Helical" evidence="6">
    <location>
        <begin position="155"/>
        <end position="176"/>
    </location>
</feature>
<feature type="transmembrane region" description="Helical" evidence="6">
    <location>
        <begin position="12"/>
        <end position="33"/>
    </location>
</feature>
<dbReference type="SUPFAM" id="SSF103481">
    <property type="entry name" value="Multidrug resistance efflux transporter EmrE"/>
    <property type="match status" value="2"/>
</dbReference>
<evidence type="ECO:0000313" key="9">
    <source>
        <dbReference type="Proteomes" id="UP001323798"/>
    </source>
</evidence>
<feature type="domain" description="EamA" evidence="7">
    <location>
        <begin position="15"/>
        <end position="143"/>
    </location>
</feature>